<evidence type="ECO:0000256" key="3">
    <source>
        <dbReference type="ARBA" id="ARBA00022989"/>
    </source>
</evidence>
<dbReference type="RefSeq" id="WP_289502891.1">
    <property type="nucleotide sequence ID" value="NZ_CP116805.1"/>
</dbReference>
<evidence type="ECO:0000256" key="1">
    <source>
        <dbReference type="ARBA" id="ARBA00004141"/>
    </source>
</evidence>
<name>A0AAE9XV51_9PROT</name>
<evidence type="ECO:0000256" key="5">
    <source>
        <dbReference type="SAM" id="Phobius"/>
    </source>
</evidence>
<dbReference type="AlphaFoldDB" id="A0AAE9XV51"/>
<evidence type="ECO:0000313" key="8">
    <source>
        <dbReference type="Proteomes" id="UP001217500"/>
    </source>
</evidence>
<gene>
    <name evidence="7" type="ORF">PH603_12605</name>
</gene>
<dbReference type="KEGG" id="gso:PH603_12605"/>
<evidence type="ECO:0000256" key="2">
    <source>
        <dbReference type="ARBA" id="ARBA00022692"/>
    </source>
</evidence>
<organism evidence="7 8">
    <name type="scientific">Gimibacter soli</name>
    <dbReference type="NCBI Taxonomy" id="3024400"/>
    <lineage>
        <taxon>Bacteria</taxon>
        <taxon>Pseudomonadati</taxon>
        <taxon>Pseudomonadota</taxon>
        <taxon>Alphaproteobacteria</taxon>
        <taxon>Kordiimonadales</taxon>
        <taxon>Temperatibacteraceae</taxon>
        <taxon>Gimibacter</taxon>
    </lineage>
</organism>
<evidence type="ECO:0000313" key="7">
    <source>
        <dbReference type="EMBL" id="WCL53379.1"/>
    </source>
</evidence>
<comment type="subcellular location">
    <subcellularLocation>
        <location evidence="1">Membrane</location>
        <topology evidence="1">Multi-pass membrane protein</topology>
    </subcellularLocation>
</comment>
<dbReference type="EMBL" id="CP116805">
    <property type="protein sequence ID" value="WCL53379.1"/>
    <property type="molecule type" value="Genomic_DNA"/>
</dbReference>
<keyword evidence="3 5" id="KW-1133">Transmembrane helix</keyword>
<evidence type="ECO:0000256" key="4">
    <source>
        <dbReference type="ARBA" id="ARBA00023136"/>
    </source>
</evidence>
<feature type="transmembrane region" description="Helical" evidence="5">
    <location>
        <begin position="77"/>
        <end position="97"/>
    </location>
</feature>
<protein>
    <submittedName>
        <fullName evidence="7">O-antigen ligase family protein</fullName>
    </submittedName>
</protein>
<dbReference type="GO" id="GO:0016020">
    <property type="term" value="C:membrane"/>
    <property type="evidence" value="ECO:0007669"/>
    <property type="project" value="UniProtKB-SubCell"/>
</dbReference>
<dbReference type="Pfam" id="PF04932">
    <property type="entry name" value="Wzy_C"/>
    <property type="match status" value="1"/>
</dbReference>
<feature type="transmembrane region" description="Helical" evidence="5">
    <location>
        <begin position="373"/>
        <end position="394"/>
    </location>
</feature>
<accession>A0AAE9XV51</accession>
<keyword evidence="8" id="KW-1185">Reference proteome</keyword>
<keyword evidence="4 5" id="KW-0472">Membrane</keyword>
<feature type="domain" description="O-antigen ligase-related" evidence="6">
    <location>
        <begin position="161"/>
        <end position="321"/>
    </location>
</feature>
<feature type="transmembrane region" description="Helical" evidence="5">
    <location>
        <begin position="47"/>
        <end position="65"/>
    </location>
</feature>
<sequence length="422" mass="46490">MSRLLLPGLLLIIGLFPSAYYFPVLIVVAVGLFLLRGGKLPVPAFRPLAPLALLALSGFLFADWGPASYDVLKDVWYVSKVMLVAFVGLLLGLLLAVDRNWLRQFTRVALVLSAVNVFLAVLDRNIETARHLSYVAVLLTPFIWRYYQGRGILEQVVRMSLLILVVVMIVLSGSRTGVLILFVSYLAVNHVLHTQSRFLMTTLALGILMFLVVPLLPQYDFANITFLGKIQNALNEITFETGDDRLRMYANWRGFEAYRAYQTWISGSLPEQIFGMGFGTAIDLGNSVAYGDSEDVRSLPFIHNAYFTLLVKTGIVGVVAIIVFMIYPFRLPYLTQTGHDYVLSQLARASAVTLLITTVLISGPLNRESLDGVLLVWGWSSGALIRMMLVARAASRRAAMATAEAQNEGPVAGGVEPGAGRR</sequence>
<keyword evidence="2 5" id="KW-0812">Transmembrane</keyword>
<dbReference type="GO" id="GO:0016874">
    <property type="term" value="F:ligase activity"/>
    <property type="evidence" value="ECO:0007669"/>
    <property type="project" value="UniProtKB-KW"/>
</dbReference>
<dbReference type="InterPro" id="IPR007016">
    <property type="entry name" value="O-antigen_ligase-rel_domated"/>
</dbReference>
<feature type="transmembrane region" description="Helical" evidence="5">
    <location>
        <begin position="341"/>
        <end position="361"/>
    </location>
</feature>
<feature type="transmembrane region" description="Helical" evidence="5">
    <location>
        <begin position="6"/>
        <end position="35"/>
    </location>
</feature>
<reference evidence="7" key="1">
    <citation type="submission" date="2023-01" db="EMBL/GenBank/DDBJ databases">
        <title>The genome sequence of Kordiimonadaceae bacterium 6D33.</title>
        <authorList>
            <person name="Liu Y."/>
        </authorList>
    </citation>
    <scope>NUCLEOTIDE SEQUENCE</scope>
    <source>
        <strain evidence="7">6D33</strain>
    </source>
</reference>
<feature type="transmembrane region" description="Helical" evidence="5">
    <location>
        <begin position="306"/>
        <end position="329"/>
    </location>
</feature>
<evidence type="ECO:0000259" key="6">
    <source>
        <dbReference type="Pfam" id="PF04932"/>
    </source>
</evidence>
<feature type="transmembrane region" description="Helical" evidence="5">
    <location>
        <begin position="198"/>
        <end position="216"/>
    </location>
</feature>
<feature type="transmembrane region" description="Helical" evidence="5">
    <location>
        <begin position="159"/>
        <end position="186"/>
    </location>
</feature>
<keyword evidence="7" id="KW-0436">Ligase</keyword>
<proteinExistence type="predicted"/>
<dbReference type="Proteomes" id="UP001217500">
    <property type="component" value="Chromosome"/>
</dbReference>